<organism evidence="1 2">
    <name type="scientific">Phaseolus vulgaris</name>
    <name type="common">Kidney bean</name>
    <name type="synonym">French bean</name>
    <dbReference type="NCBI Taxonomy" id="3885"/>
    <lineage>
        <taxon>Eukaryota</taxon>
        <taxon>Viridiplantae</taxon>
        <taxon>Streptophyta</taxon>
        <taxon>Embryophyta</taxon>
        <taxon>Tracheophyta</taxon>
        <taxon>Spermatophyta</taxon>
        <taxon>Magnoliopsida</taxon>
        <taxon>eudicotyledons</taxon>
        <taxon>Gunneridae</taxon>
        <taxon>Pentapetalae</taxon>
        <taxon>rosids</taxon>
        <taxon>fabids</taxon>
        <taxon>Fabales</taxon>
        <taxon>Fabaceae</taxon>
        <taxon>Papilionoideae</taxon>
        <taxon>50 kb inversion clade</taxon>
        <taxon>NPAAA clade</taxon>
        <taxon>indigoferoid/millettioid clade</taxon>
        <taxon>Phaseoleae</taxon>
        <taxon>Phaseolus</taxon>
    </lineage>
</organism>
<dbReference type="Pfam" id="PF05176">
    <property type="entry name" value="ATP-synt_10"/>
    <property type="match status" value="1"/>
</dbReference>
<dbReference type="PANTHER" id="PTHR28106:SF1">
    <property type="entry name" value="MITOCHONDRIAL ATPASE COMPLEX SUBUNIT ATP10"/>
    <property type="match status" value="1"/>
</dbReference>
<dbReference type="GO" id="GO:0033615">
    <property type="term" value="P:mitochondrial proton-transporting ATP synthase complex assembly"/>
    <property type="evidence" value="ECO:0007669"/>
    <property type="project" value="TreeGrafter"/>
</dbReference>
<dbReference type="OrthoDB" id="17089at2759"/>
<dbReference type="AlphaFoldDB" id="V7BSA0"/>
<dbReference type="EMBL" id="CM002293">
    <property type="protein sequence ID" value="ESW19920.1"/>
    <property type="molecule type" value="Genomic_DNA"/>
</dbReference>
<sequence>MESAKMVGLKRLIRRRSSLRDYVVGSVAEKDHRHCPLHSQHLARLTPKRFLDLHQFVNKKAIAEERARIGDEMKRGYFADMAEFKQHGGKIGLASKVIIPAMVAVKFPDFEVSFSDGKTVKLPIRVSDFAVDSDKSSVPKASLVCLSFRANSQEMINSWSVPFLEAFRKSKGVHLYQYNGEGWSGAEQPLAIISYLYQSFSCIRGCGCYCRSRKSWPSWSLWLIGKFSSLPLNKLFGISVFI</sequence>
<dbReference type="PANTHER" id="PTHR28106">
    <property type="entry name" value="MITOCHONDRIAL ATPASE COMPLEX SUBUNIT ATP10"/>
    <property type="match status" value="1"/>
</dbReference>
<dbReference type="InterPro" id="IPR007849">
    <property type="entry name" value="ATP10"/>
</dbReference>
<reference evidence="2" key="1">
    <citation type="journal article" date="2014" name="Nat. Genet.">
        <title>A reference genome for common bean and genome-wide analysis of dual domestications.</title>
        <authorList>
            <person name="Schmutz J."/>
            <person name="McClean P.E."/>
            <person name="Mamidi S."/>
            <person name="Wu G.A."/>
            <person name="Cannon S.B."/>
            <person name="Grimwood J."/>
            <person name="Jenkins J."/>
            <person name="Shu S."/>
            <person name="Song Q."/>
            <person name="Chavarro C."/>
            <person name="Torres-Torres M."/>
            <person name="Geffroy V."/>
            <person name="Moghaddam S.M."/>
            <person name="Gao D."/>
            <person name="Abernathy B."/>
            <person name="Barry K."/>
            <person name="Blair M."/>
            <person name="Brick M.A."/>
            <person name="Chovatia M."/>
            <person name="Gepts P."/>
            <person name="Goodstein D.M."/>
            <person name="Gonzales M."/>
            <person name="Hellsten U."/>
            <person name="Hyten D.L."/>
            <person name="Jia G."/>
            <person name="Kelly J.D."/>
            <person name="Kudrna D."/>
            <person name="Lee R."/>
            <person name="Richard M.M."/>
            <person name="Miklas P.N."/>
            <person name="Osorno J.M."/>
            <person name="Rodrigues J."/>
            <person name="Thareau V."/>
            <person name="Urrea C.A."/>
            <person name="Wang M."/>
            <person name="Yu Y."/>
            <person name="Zhang M."/>
            <person name="Wing R.A."/>
            <person name="Cregan P.B."/>
            <person name="Rokhsar D.S."/>
            <person name="Jackson S.A."/>
        </authorList>
    </citation>
    <scope>NUCLEOTIDE SEQUENCE [LARGE SCALE GENOMIC DNA]</scope>
    <source>
        <strain evidence="2">cv. G19833</strain>
    </source>
</reference>
<evidence type="ECO:0000313" key="1">
    <source>
        <dbReference type="EMBL" id="ESW19920.1"/>
    </source>
</evidence>
<accession>V7BSA0</accession>
<evidence type="ECO:0000313" key="2">
    <source>
        <dbReference type="Proteomes" id="UP000000226"/>
    </source>
</evidence>
<dbReference type="Proteomes" id="UP000000226">
    <property type="component" value="Chromosome 6"/>
</dbReference>
<keyword evidence="2" id="KW-1185">Reference proteome</keyword>
<gene>
    <name evidence="1" type="ORF">PHAVU_006G166300g</name>
</gene>
<protein>
    <submittedName>
        <fullName evidence="1">Uncharacterized protein</fullName>
    </submittedName>
</protein>
<proteinExistence type="predicted"/>
<dbReference type="Gramene" id="ESW19920">
    <property type="protein sequence ID" value="ESW19920"/>
    <property type="gene ID" value="PHAVU_006G166300g"/>
</dbReference>
<name>V7BSA0_PHAVU</name>
<dbReference type="GO" id="GO:0005743">
    <property type="term" value="C:mitochondrial inner membrane"/>
    <property type="evidence" value="ECO:0007669"/>
    <property type="project" value="TreeGrafter"/>
</dbReference>